<name>A0A1A8XWP2_9RHOO</name>
<reference evidence="2 3" key="1">
    <citation type="submission" date="2016-06" db="EMBL/GenBank/DDBJ databases">
        <authorList>
            <person name="Kjaerup R.B."/>
            <person name="Dalgaard T.S."/>
            <person name="Juul-Madsen H.R."/>
        </authorList>
    </citation>
    <scope>NUCLEOTIDE SEQUENCE [LARGE SCALE GENOMIC DNA]</scope>
    <source>
        <strain evidence="2">2</strain>
    </source>
</reference>
<gene>
    <name evidence="2" type="ORF">PROAA_2750002</name>
</gene>
<accession>A0A1A8XWP2</accession>
<protein>
    <submittedName>
        <fullName evidence="2">Uncharacterized protein</fullName>
    </submittedName>
</protein>
<dbReference type="EMBL" id="FLQY01000196">
    <property type="protein sequence ID" value="SBT08433.1"/>
    <property type="molecule type" value="Genomic_DNA"/>
</dbReference>
<organism evidence="2 3">
    <name type="scientific">Candidatus Propionivibrio aalborgensis</name>
    <dbReference type="NCBI Taxonomy" id="1860101"/>
    <lineage>
        <taxon>Bacteria</taxon>
        <taxon>Pseudomonadati</taxon>
        <taxon>Pseudomonadota</taxon>
        <taxon>Betaproteobacteria</taxon>
        <taxon>Rhodocyclales</taxon>
        <taxon>Rhodocyclaceae</taxon>
        <taxon>Propionivibrio</taxon>
    </lineage>
</organism>
<dbReference type="Proteomes" id="UP000199600">
    <property type="component" value="Unassembled WGS sequence"/>
</dbReference>
<sequence>MTDASFGTQTGSVRYHLGHQFIGVQAALHQRLGITVVDQRNGHCRGIVAMLDVDDAVLLEIQPVFAGDAANLGFGADQDRIDQFGLRCHQCTFERFQIAGVNHGHVDGCQSVGPSDQVLQPCVFVRDCDMRQVDAFGFHLFRGRQNLGRAAHHLQVVLIDATAVKENMPVVGEHLLDRHGDGDRVAQADRSRKMQRLIDQDGSRSGELRSQHGGDQRCAPHAVSDDFPEHAAVGKLLVADRRIHVARHDGEQLDVFGAQRTNQNGTVADVYFVEGPAFKKVLLGFYAHDSARTVNEWAAGSGDVQVAGLPHDAAAEANIITHMIQTCQSVGRAATLLAGLRLTPRFQVLRI</sequence>
<proteinExistence type="predicted"/>
<feature type="region of interest" description="Disordered" evidence="1">
    <location>
        <begin position="181"/>
        <end position="217"/>
    </location>
</feature>
<evidence type="ECO:0000313" key="3">
    <source>
        <dbReference type="Proteomes" id="UP000199600"/>
    </source>
</evidence>
<keyword evidence="3" id="KW-1185">Reference proteome</keyword>
<evidence type="ECO:0000256" key="1">
    <source>
        <dbReference type="SAM" id="MobiDB-lite"/>
    </source>
</evidence>
<feature type="compositionally biased region" description="Basic and acidic residues" evidence="1">
    <location>
        <begin position="181"/>
        <end position="215"/>
    </location>
</feature>
<evidence type="ECO:0000313" key="2">
    <source>
        <dbReference type="EMBL" id="SBT08433.1"/>
    </source>
</evidence>
<dbReference type="AlphaFoldDB" id="A0A1A8XWP2"/>